<reference evidence="2 3" key="1">
    <citation type="journal article" date="2023" name="Mol. Phylogenet. Evol.">
        <title>Genome-scale phylogeny and comparative genomics of the fungal order Sordariales.</title>
        <authorList>
            <person name="Hensen N."/>
            <person name="Bonometti L."/>
            <person name="Westerberg I."/>
            <person name="Brannstrom I.O."/>
            <person name="Guillou S."/>
            <person name="Cros-Aarteil S."/>
            <person name="Calhoun S."/>
            <person name="Haridas S."/>
            <person name="Kuo A."/>
            <person name="Mondo S."/>
            <person name="Pangilinan J."/>
            <person name="Riley R."/>
            <person name="LaButti K."/>
            <person name="Andreopoulos B."/>
            <person name="Lipzen A."/>
            <person name="Chen C."/>
            <person name="Yan M."/>
            <person name="Daum C."/>
            <person name="Ng V."/>
            <person name="Clum A."/>
            <person name="Steindorff A."/>
            <person name="Ohm R.A."/>
            <person name="Martin F."/>
            <person name="Silar P."/>
            <person name="Natvig D.O."/>
            <person name="Lalanne C."/>
            <person name="Gautier V."/>
            <person name="Ament-Velasquez S.L."/>
            <person name="Kruys A."/>
            <person name="Hutchinson M.I."/>
            <person name="Powell A.J."/>
            <person name="Barry K."/>
            <person name="Miller A.N."/>
            <person name="Grigoriev I.V."/>
            <person name="Debuchy R."/>
            <person name="Gladieux P."/>
            <person name="Hiltunen Thoren M."/>
            <person name="Johannesson H."/>
        </authorList>
    </citation>
    <scope>NUCLEOTIDE SEQUENCE [LARGE SCALE GENOMIC DNA]</scope>
    <source>
        <strain evidence="2 3">FGSC 10403</strain>
    </source>
</reference>
<feature type="compositionally biased region" description="Low complexity" evidence="1">
    <location>
        <begin position="60"/>
        <end position="112"/>
    </location>
</feature>
<evidence type="ECO:0000256" key="1">
    <source>
        <dbReference type="SAM" id="MobiDB-lite"/>
    </source>
</evidence>
<evidence type="ECO:0008006" key="4">
    <source>
        <dbReference type="Google" id="ProtNLM"/>
    </source>
</evidence>
<protein>
    <recommendedName>
        <fullName evidence="4">Life-span regulatory factor domain-containing protein</fullName>
    </recommendedName>
</protein>
<dbReference type="AlphaFoldDB" id="A0AAJ0I5I7"/>
<keyword evidence="3" id="KW-1185">Reference proteome</keyword>
<gene>
    <name evidence="2" type="ORF">B0T23DRAFT_166770</name>
</gene>
<comment type="caution">
    <text evidence="2">The sequence shown here is derived from an EMBL/GenBank/DDBJ whole genome shotgun (WGS) entry which is preliminary data.</text>
</comment>
<dbReference type="RefSeq" id="XP_062691850.1">
    <property type="nucleotide sequence ID" value="XM_062832830.1"/>
</dbReference>
<sequence>MSFEDWALQFCLTCDKQTDDGAAYCSESCRLADYETNSASSSGPSSPSLNGPSFDWSFNKSTSSSNQSYLSPASNFSTQSSRTLSPSSSHTSLCSMKSTSSAGLSHSHSGMSEKAARELQAYAHSFESVRLQRRRSSN</sequence>
<evidence type="ECO:0000313" key="3">
    <source>
        <dbReference type="Proteomes" id="UP001285908"/>
    </source>
</evidence>
<dbReference type="EMBL" id="JAULSX010000005">
    <property type="protein sequence ID" value="KAK3490667.1"/>
    <property type="molecule type" value="Genomic_DNA"/>
</dbReference>
<feature type="region of interest" description="Disordered" evidence="1">
    <location>
        <begin position="60"/>
        <end position="116"/>
    </location>
</feature>
<name>A0AAJ0I5I7_9PEZI</name>
<proteinExistence type="predicted"/>
<dbReference type="GeneID" id="87870452"/>
<dbReference type="Proteomes" id="UP001285908">
    <property type="component" value="Unassembled WGS sequence"/>
</dbReference>
<dbReference type="Pfam" id="PF12855">
    <property type="entry name" value="Ecl1"/>
    <property type="match status" value="1"/>
</dbReference>
<accession>A0AAJ0I5I7</accession>
<dbReference type="InterPro" id="IPR024368">
    <property type="entry name" value="Ecl1/2/3"/>
</dbReference>
<organism evidence="2 3">
    <name type="scientific">Neurospora hispaniola</name>
    <dbReference type="NCBI Taxonomy" id="588809"/>
    <lineage>
        <taxon>Eukaryota</taxon>
        <taxon>Fungi</taxon>
        <taxon>Dikarya</taxon>
        <taxon>Ascomycota</taxon>
        <taxon>Pezizomycotina</taxon>
        <taxon>Sordariomycetes</taxon>
        <taxon>Sordariomycetidae</taxon>
        <taxon>Sordariales</taxon>
        <taxon>Sordariaceae</taxon>
        <taxon>Neurospora</taxon>
    </lineage>
</organism>
<evidence type="ECO:0000313" key="2">
    <source>
        <dbReference type="EMBL" id="KAK3490667.1"/>
    </source>
</evidence>